<dbReference type="GO" id="GO:0003935">
    <property type="term" value="F:GTP cyclohydrolase II activity"/>
    <property type="evidence" value="ECO:0007669"/>
    <property type="project" value="UniProtKB-UniRule"/>
</dbReference>
<keyword evidence="9 20" id="KW-0479">Metal-binding</keyword>
<evidence type="ECO:0000256" key="4">
    <source>
        <dbReference type="ARBA" id="ARBA00004853"/>
    </source>
</evidence>
<dbReference type="Gene3D" id="3.40.50.10990">
    <property type="entry name" value="GTP cyclohydrolase II"/>
    <property type="match status" value="1"/>
</dbReference>
<keyword evidence="15 20" id="KW-0464">Manganese</keyword>
<comment type="similarity">
    <text evidence="7 20">In the C-terminal section; belongs to the GTP cyclohydrolase II family.</text>
</comment>
<evidence type="ECO:0000256" key="9">
    <source>
        <dbReference type="ARBA" id="ARBA00022723"/>
    </source>
</evidence>
<dbReference type="CDD" id="cd00641">
    <property type="entry name" value="GTP_cyclohydro2"/>
    <property type="match status" value="1"/>
</dbReference>
<dbReference type="PIRSF" id="PIRSF001259">
    <property type="entry name" value="RibA"/>
    <property type="match status" value="1"/>
</dbReference>
<evidence type="ECO:0000256" key="12">
    <source>
        <dbReference type="ARBA" id="ARBA00022833"/>
    </source>
</evidence>
<feature type="binding site" evidence="20">
    <location>
        <position position="271"/>
    </location>
    <ligand>
        <name>GTP</name>
        <dbReference type="ChEBI" id="CHEBI:37565"/>
    </ligand>
</feature>
<dbReference type="GO" id="GO:0005829">
    <property type="term" value="C:cytosol"/>
    <property type="evidence" value="ECO:0007669"/>
    <property type="project" value="TreeGrafter"/>
</dbReference>
<evidence type="ECO:0000256" key="3">
    <source>
        <dbReference type="ARBA" id="ARBA00002284"/>
    </source>
</evidence>
<feature type="binding site" evidence="20">
    <location>
        <begin position="250"/>
        <end position="254"/>
    </location>
    <ligand>
        <name>GTP</name>
        <dbReference type="ChEBI" id="CHEBI:37565"/>
    </ligand>
</feature>
<comment type="cofactor">
    <cofactor evidence="2">
        <name>Mn(2+)</name>
        <dbReference type="ChEBI" id="CHEBI:29035"/>
    </cofactor>
</comment>
<dbReference type="GO" id="GO:0005525">
    <property type="term" value="F:GTP binding"/>
    <property type="evidence" value="ECO:0007669"/>
    <property type="project" value="UniProtKB-KW"/>
</dbReference>
<protein>
    <recommendedName>
        <fullName evidence="20">Riboflavin biosynthesis protein RibBA</fullName>
    </recommendedName>
    <domain>
        <recommendedName>
            <fullName evidence="20">3,4-dihydroxy-2-butanone 4-phosphate synthase</fullName>
            <shortName evidence="20">DHBP synthase</shortName>
            <ecNumber evidence="20">4.1.99.12</ecNumber>
        </recommendedName>
    </domain>
    <domain>
        <recommendedName>
            <fullName evidence="20">GTP cyclohydrolase-2</fullName>
            <ecNumber evidence="20">3.5.4.25</ecNumber>
        </recommendedName>
        <alternativeName>
            <fullName evidence="20">GTP cyclohydrolase II</fullName>
        </alternativeName>
    </domain>
</protein>
<dbReference type="InterPro" id="IPR000926">
    <property type="entry name" value="RibA"/>
</dbReference>
<feature type="binding site" evidence="20">
    <location>
        <begin position="294"/>
        <end position="296"/>
    </location>
    <ligand>
        <name>GTP</name>
        <dbReference type="ChEBI" id="CHEBI:37565"/>
    </ligand>
</feature>
<feature type="binding site" evidence="20">
    <location>
        <begin position="25"/>
        <end position="26"/>
    </location>
    <ligand>
        <name>D-ribulose 5-phosphate</name>
        <dbReference type="ChEBI" id="CHEBI:58121"/>
    </ligand>
</feature>
<evidence type="ECO:0000256" key="13">
    <source>
        <dbReference type="ARBA" id="ARBA00022842"/>
    </source>
</evidence>
<dbReference type="HAMAP" id="MF_00179">
    <property type="entry name" value="RibA"/>
    <property type="match status" value="1"/>
</dbReference>
<comment type="pathway">
    <text evidence="4 20">Cofactor biosynthesis; riboflavin biosynthesis; 5-amino-6-(D-ribitylamino)uracil from GTP: step 1/4.</text>
</comment>
<dbReference type="GO" id="GO:0008270">
    <property type="term" value="F:zinc ion binding"/>
    <property type="evidence" value="ECO:0007669"/>
    <property type="project" value="UniProtKB-UniRule"/>
</dbReference>
<evidence type="ECO:0000256" key="20">
    <source>
        <dbReference type="HAMAP-Rule" id="MF_01283"/>
    </source>
</evidence>
<name>A0A178HPM5_9HYPH</name>
<feature type="binding site" evidence="20">
    <location>
        <position position="356"/>
    </location>
    <ligand>
        <name>GTP</name>
        <dbReference type="ChEBI" id="CHEBI:37565"/>
    </ligand>
</feature>
<dbReference type="InterPro" id="IPR017945">
    <property type="entry name" value="DHBP_synth_RibB-like_a/b_dom"/>
</dbReference>
<comment type="caution">
    <text evidence="22">The sequence shown here is derived from an EMBL/GenBank/DDBJ whole genome shotgun (WGS) entry which is preliminary data.</text>
</comment>
<dbReference type="Proteomes" id="UP000078389">
    <property type="component" value="Unassembled WGS sequence"/>
</dbReference>
<feature type="site" description="Essential for DHBP synthase activity" evidence="20">
    <location>
        <position position="124"/>
    </location>
</feature>
<evidence type="ECO:0000256" key="10">
    <source>
        <dbReference type="ARBA" id="ARBA00022741"/>
    </source>
</evidence>
<dbReference type="GO" id="GO:0000287">
    <property type="term" value="F:magnesium ion binding"/>
    <property type="evidence" value="ECO:0007669"/>
    <property type="project" value="UniProtKB-UniRule"/>
</dbReference>
<dbReference type="GO" id="GO:0008686">
    <property type="term" value="F:3,4-dihydroxy-2-butanone-4-phosphate synthase activity"/>
    <property type="evidence" value="ECO:0007669"/>
    <property type="project" value="UniProtKB-UniRule"/>
</dbReference>
<dbReference type="InterPro" id="IPR036144">
    <property type="entry name" value="RibA-like_sf"/>
</dbReference>
<dbReference type="EC" id="4.1.99.12" evidence="20"/>
<feature type="region of interest" description="GTP cyclohydrolase II" evidence="20">
    <location>
        <begin position="200"/>
        <end position="406"/>
    </location>
</feature>
<feature type="binding site" evidence="20">
    <location>
        <position position="26"/>
    </location>
    <ligand>
        <name>Mg(2+)</name>
        <dbReference type="ChEBI" id="CHEBI:18420"/>
        <label>2</label>
    </ligand>
</feature>
<feature type="binding site" evidence="20">
    <location>
        <position position="351"/>
    </location>
    <ligand>
        <name>GTP</name>
        <dbReference type="ChEBI" id="CHEBI:37565"/>
    </ligand>
</feature>
<dbReference type="InterPro" id="IPR016299">
    <property type="entry name" value="Riboflavin_synth_RibBA"/>
</dbReference>
<evidence type="ECO:0000256" key="5">
    <source>
        <dbReference type="ARBA" id="ARBA00004904"/>
    </source>
</evidence>
<dbReference type="InterPro" id="IPR032677">
    <property type="entry name" value="GTP_cyclohydro_II"/>
</dbReference>
<evidence type="ECO:0000256" key="11">
    <source>
        <dbReference type="ARBA" id="ARBA00022801"/>
    </source>
</evidence>
<dbReference type="OrthoDB" id="9793111at2"/>
<dbReference type="SUPFAM" id="SSF142695">
    <property type="entry name" value="RibA-like"/>
    <property type="match status" value="1"/>
</dbReference>
<evidence type="ECO:0000256" key="14">
    <source>
        <dbReference type="ARBA" id="ARBA00023134"/>
    </source>
</evidence>
<dbReference type="SUPFAM" id="SSF55821">
    <property type="entry name" value="YrdC/RibB"/>
    <property type="match status" value="1"/>
</dbReference>
<feature type="binding site" evidence="20">
    <location>
        <position position="255"/>
    </location>
    <ligand>
        <name>Zn(2+)</name>
        <dbReference type="ChEBI" id="CHEBI:29105"/>
        <note>catalytic</note>
    </ligand>
</feature>
<evidence type="ECO:0000256" key="8">
    <source>
        <dbReference type="ARBA" id="ARBA00022619"/>
    </source>
</evidence>
<dbReference type="NCBIfam" id="TIGR00505">
    <property type="entry name" value="ribA"/>
    <property type="match status" value="1"/>
</dbReference>
<dbReference type="EMBL" id="LVVY01000118">
    <property type="protein sequence ID" value="OAM74783.1"/>
    <property type="molecule type" value="Genomic_DNA"/>
</dbReference>
<comment type="pathway">
    <text evidence="5 20">Cofactor biosynthesis; riboflavin biosynthesis; 2-hydroxy-3-oxobutyl phosphate from D-ribulose 5-phosphate: step 1/1.</text>
</comment>
<keyword evidence="23" id="KW-1185">Reference proteome</keyword>
<evidence type="ECO:0000256" key="18">
    <source>
        <dbReference type="ARBA" id="ARBA00043932"/>
    </source>
</evidence>
<evidence type="ECO:0000256" key="16">
    <source>
        <dbReference type="ARBA" id="ARBA00023239"/>
    </source>
</evidence>
<comment type="similarity">
    <text evidence="6 20">In the N-terminal section; belongs to the DHBP synthase family.</text>
</comment>
<evidence type="ECO:0000256" key="2">
    <source>
        <dbReference type="ARBA" id="ARBA00001936"/>
    </source>
</evidence>
<dbReference type="HAMAP" id="MF_00180">
    <property type="entry name" value="RibB"/>
    <property type="match status" value="1"/>
</dbReference>
<feature type="binding site" evidence="20">
    <location>
        <position position="268"/>
    </location>
    <ligand>
        <name>Zn(2+)</name>
        <dbReference type="ChEBI" id="CHEBI:29105"/>
        <note>catalytic</note>
    </ligand>
</feature>
<gene>
    <name evidence="20" type="primary">ribBA</name>
    <name evidence="22" type="ORF">A3840_15310</name>
</gene>
<feature type="binding site" evidence="20">
    <location>
        <position position="141"/>
    </location>
    <ligand>
        <name>Mg(2+)</name>
        <dbReference type="ChEBI" id="CHEBI:18420"/>
        <label>2</label>
    </ligand>
</feature>
<keyword evidence="10 20" id="KW-0547">Nucleotide-binding</keyword>
<dbReference type="EC" id="3.5.4.25" evidence="20"/>
<reference evidence="22 23" key="1">
    <citation type="submission" date="2016-03" db="EMBL/GenBank/DDBJ databases">
        <title>Genome sequencing of Devosia sp. S37.</title>
        <authorList>
            <person name="Mohd Nor M."/>
        </authorList>
    </citation>
    <scope>NUCLEOTIDE SEQUENCE [LARGE SCALE GENOMIC DNA]</scope>
    <source>
        <strain evidence="22 23">S37</strain>
    </source>
</reference>
<dbReference type="RefSeq" id="WP_067458713.1">
    <property type="nucleotide sequence ID" value="NZ_LVVY01000118.1"/>
</dbReference>
<dbReference type="GO" id="GO:0009231">
    <property type="term" value="P:riboflavin biosynthetic process"/>
    <property type="evidence" value="ECO:0007669"/>
    <property type="project" value="UniProtKB-UniRule"/>
</dbReference>
<comment type="function">
    <text evidence="18 20">Catalyzes the conversion of GTP to 2,5-diamino-6-ribosylamino-4(3H)-pyrimidinone 5'-phosphate (DARP), formate and pyrophosphate.</text>
</comment>
<feature type="binding site" evidence="20">
    <location>
        <position position="266"/>
    </location>
    <ligand>
        <name>Zn(2+)</name>
        <dbReference type="ChEBI" id="CHEBI:29105"/>
        <note>catalytic</note>
    </ligand>
</feature>
<evidence type="ECO:0000256" key="7">
    <source>
        <dbReference type="ARBA" id="ARBA00008976"/>
    </source>
</evidence>
<feature type="site" description="Essential for DHBP synthase activity" evidence="20">
    <location>
        <position position="162"/>
    </location>
</feature>
<comment type="cofactor">
    <cofactor evidence="20">
        <name>Zn(2+)</name>
        <dbReference type="ChEBI" id="CHEBI:29105"/>
    </cofactor>
    <text evidence="20">Binds 1 zinc ion per subunit.</text>
</comment>
<keyword evidence="11 20" id="KW-0378">Hydrolase</keyword>
<dbReference type="FunFam" id="3.90.870.10:FF:000001">
    <property type="entry name" value="Riboflavin biosynthesis protein RibBA"/>
    <property type="match status" value="1"/>
</dbReference>
<accession>A0A178HPM5</accession>
<dbReference type="UniPathway" id="UPA00275">
    <property type="reaction ID" value="UER00399"/>
</dbReference>
<feature type="binding site" evidence="20">
    <location>
        <position position="30"/>
    </location>
    <ligand>
        <name>D-ribulose 5-phosphate</name>
        <dbReference type="ChEBI" id="CHEBI:58121"/>
    </ligand>
</feature>
<comment type="catalytic activity">
    <reaction evidence="1 20">
        <text>D-ribulose 5-phosphate = (2S)-2-hydroxy-3-oxobutyl phosphate + formate + H(+)</text>
        <dbReference type="Rhea" id="RHEA:18457"/>
        <dbReference type="ChEBI" id="CHEBI:15378"/>
        <dbReference type="ChEBI" id="CHEBI:15740"/>
        <dbReference type="ChEBI" id="CHEBI:58121"/>
        <dbReference type="ChEBI" id="CHEBI:58830"/>
        <dbReference type="EC" id="4.1.99.12"/>
    </reaction>
</comment>
<evidence type="ECO:0000313" key="23">
    <source>
        <dbReference type="Proteomes" id="UP000078389"/>
    </source>
</evidence>
<sequence>MPALSQALTQLRNGGMVILVDDEDRENEGDLVIAAEFATPEAINFMARHGRGLICLALTGEQVDRLGLPPMVANNRARRSTAFTVSIEAVDGITTGISAHDRARTIQVAAAPDVRSGDIASPGHVFPLRAADNGVLARDGHTEGAIDLMRLAGLRPAGVICEVMRDDGEMARRPDLEVFAREHKLPILTIRDIIAHRLANETLVDEVARSELPTEHSPLPLEVRAFRSRLDGTEHLALLRSPLGRTPLVRLHSECLTGDALGSLRCDCGPQLQEALRQIATGDGGALIYLRGQEGRGIGLANKIRAYALQDLGHDTVEANTALGFVADARDYGIAGQILRSLGIDRLRLLSNNPDKALSLEKFGIHVAERVPLEIPANPYNWRYLATKRDKFGHTFTHQDHENQNA</sequence>
<feature type="region of interest" description="DHBP synthase" evidence="20">
    <location>
        <begin position="1"/>
        <end position="199"/>
    </location>
</feature>
<evidence type="ECO:0000256" key="1">
    <source>
        <dbReference type="ARBA" id="ARBA00000141"/>
    </source>
</evidence>
<dbReference type="PANTHER" id="PTHR21327:SF18">
    <property type="entry name" value="3,4-DIHYDROXY-2-BUTANONE 4-PHOSPHATE SYNTHASE"/>
    <property type="match status" value="1"/>
</dbReference>
<keyword evidence="14 20" id="KW-0342">GTP-binding</keyword>
<dbReference type="FunFam" id="3.40.50.10990:FF:000001">
    <property type="entry name" value="Riboflavin biosynthesis protein RibBA"/>
    <property type="match status" value="1"/>
</dbReference>
<evidence type="ECO:0000313" key="22">
    <source>
        <dbReference type="EMBL" id="OAM74783.1"/>
    </source>
</evidence>
<feature type="binding site" evidence="20">
    <location>
        <position position="162"/>
    </location>
    <ligand>
        <name>D-ribulose 5-phosphate</name>
        <dbReference type="ChEBI" id="CHEBI:58121"/>
    </ligand>
</feature>
<dbReference type="PANTHER" id="PTHR21327">
    <property type="entry name" value="GTP CYCLOHYDROLASE II-RELATED"/>
    <property type="match status" value="1"/>
</dbReference>
<feature type="binding site" evidence="20">
    <location>
        <position position="316"/>
    </location>
    <ligand>
        <name>GTP</name>
        <dbReference type="ChEBI" id="CHEBI:37565"/>
    </ligand>
</feature>
<dbReference type="Pfam" id="PF00926">
    <property type="entry name" value="DHBP_synthase"/>
    <property type="match status" value="1"/>
</dbReference>
<evidence type="ECO:0000256" key="15">
    <source>
        <dbReference type="ARBA" id="ARBA00023211"/>
    </source>
</evidence>
<evidence type="ECO:0000256" key="19">
    <source>
        <dbReference type="ARBA" id="ARBA00049295"/>
    </source>
</evidence>
<keyword evidence="16 20" id="KW-0456">Lyase</keyword>
<keyword evidence="8 20" id="KW-0686">Riboflavin biosynthesis</keyword>
<organism evidence="22 23">
    <name type="scientific">Devosia elaeis</name>
    <dbReference type="NCBI Taxonomy" id="1770058"/>
    <lineage>
        <taxon>Bacteria</taxon>
        <taxon>Pseudomonadati</taxon>
        <taxon>Pseudomonadota</taxon>
        <taxon>Alphaproteobacteria</taxon>
        <taxon>Hyphomicrobiales</taxon>
        <taxon>Devosiaceae</taxon>
        <taxon>Devosia</taxon>
    </lineage>
</organism>
<dbReference type="Pfam" id="PF00925">
    <property type="entry name" value="GTP_cyclohydro2"/>
    <property type="match status" value="1"/>
</dbReference>
<feature type="binding site" evidence="20">
    <location>
        <begin position="138"/>
        <end position="142"/>
    </location>
    <ligand>
        <name>D-ribulose 5-phosphate</name>
        <dbReference type="ChEBI" id="CHEBI:58121"/>
    </ligand>
</feature>
<comment type="catalytic activity">
    <reaction evidence="19 20">
        <text>GTP + 4 H2O = 2,5-diamino-6-hydroxy-4-(5-phosphoribosylamino)-pyrimidine + formate + 2 phosphate + 3 H(+)</text>
        <dbReference type="Rhea" id="RHEA:23704"/>
        <dbReference type="ChEBI" id="CHEBI:15377"/>
        <dbReference type="ChEBI" id="CHEBI:15378"/>
        <dbReference type="ChEBI" id="CHEBI:15740"/>
        <dbReference type="ChEBI" id="CHEBI:37565"/>
        <dbReference type="ChEBI" id="CHEBI:43474"/>
        <dbReference type="ChEBI" id="CHEBI:58614"/>
        <dbReference type="EC" id="3.5.4.25"/>
    </reaction>
</comment>
<keyword evidence="12 20" id="KW-0862">Zinc</keyword>
<dbReference type="HAMAP" id="MF_01283">
    <property type="entry name" value="RibBA"/>
    <property type="match status" value="1"/>
</dbReference>
<feature type="active site" description="Nucleophile; for GTP cyclohydrolase activity" evidence="20">
    <location>
        <position position="330"/>
    </location>
</feature>
<evidence type="ECO:0000256" key="17">
    <source>
        <dbReference type="ARBA" id="ARBA00023268"/>
    </source>
</evidence>
<comment type="cofactor">
    <cofactor evidence="20">
        <name>Mg(2+)</name>
        <dbReference type="ChEBI" id="CHEBI:18420"/>
    </cofactor>
    <cofactor evidence="20">
        <name>Mn(2+)</name>
        <dbReference type="ChEBI" id="CHEBI:29035"/>
    </cofactor>
    <text evidence="20">Binds 2 divalent metal cations per subunit. Magnesium or manganese.</text>
</comment>
<dbReference type="InterPro" id="IPR000422">
    <property type="entry name" value="DHBP_synthase_RibB"/>
</dbReference>
<dbReference type="Gene3D" id="3.90.870.10">
    <property type="entry name" value="DHBP synthase"/>
    <property type="match status" value="1"/>
</dbReference>
<dbReference type="NCBIfam" id="TIGR00506">
    <property type="entry name" value="ribB"/>
    <property type="match status" value="1"/>
</dbReference>
<dbReference type="STRING" id="1770058.A3840_15310"/>
<feature type="domain" description="GTP cyclohydrolase II" evidence="21">
    <location>
        <begin position="208"/>
        <end position="372"/>
    </location>
</feature>
<dbReference type="GO" id="GO:0030145">
    <property type="term" value="F:manganese ion binding"/>
    <property type="evidence" value="ECO:0007669"/>
    <property type="project" value="UniProtKB-UniRule"/>
</dbReference>
<dbReference type="AlphaFoldDB" id="A0A178HPM5"/>
<feature type="binding site" evidence="20">
    <location>
        <position position="26"/>
    </location>
    <ligand>
        <name>Mg(2+)</name>
        <dbReference type="ChEBI" id="CHEBI:18420"/>
        <label>1</label>
    </ligand>
</feature>
<keyword evidence="17 20" id="KW-0511">Multifunctional enzyme</keyword>
<dbReference type="NCBIfam" id="NF001591">
    <property type="entry name" value="PRK00393.1"/>
    <property type="match status" value="1"/>
</dbReference>
<comment type="function">
    <text evidence="3 20">Catalyzes the conversion of D-ribulose 5-phosphate to formate and 3,4-dihydroxy-2-butanone 4-phosphate.</text>
</comment>
<proteinExistence type="inferred from homology"/>
<feature type="active site" description="Proton acceptor; for GTP cyclohydrolase activity" evidence="20">
    <location>
        <position position="328"/>
    </location>
</feature>
<keyword evidence="13 20" id="KW-0460">Magnesium</keyword>
<evidence type="ECO:0000256" key="6">
    <source>
        <dbReference type="ARBA" id="ARBA00005520"/>
    </source>
</evidence>
<evidence type="ECO:0000259" key="21">
    <source>
        <dbReference type="Pfam" id="PF00925"/>
    </source>
</evidence>